<dbReference type="EMBL" id="JAVDVX010000006">
    <property type="protein sequence ID" value="MDR7091112.1"/>
    <property type="molecule type" value="Genomic_DNA"/>
</dbReference>
<dbReference type="Proteomes" id="UP001253595">
    <property type="component" value="Unassembled WGS sequence"/>
</dbReference>
<evidence type="ECO:0000259" key="4">
    <source>
        <dbReference type="PROSITE" id="PS51755"/>
    </source>
</evidence>
<keyword evidence="1 2" id="KW-0238">DNA-binding</keyword>
<protein>
    <submittedName>
        <fullName evidence="5">DNA-binding winged helix-turn-helix (WHTH) protein/TolB-like protein</fullName>
    </submittedName>
</protein>
<keyword evidence="6" id="KW-1185">Reference proteome</keyword>
<feature type="transmembrane region" description="Helical" evidence="3">
    <location>
        <begin position="150"/>
        <end position="169"/>
    </location>
</feature>
<keyword evidence="3" id="KW-1133">Transmembrane helix</keyword>
<name>A0ABU1V0Z5_9GAMM</name>
<evidence type="ECO:0000256" key="3">
    <source>
        <dbReference type="SAM" id="Phobius"/>
    </source>
</evidence>
<organism evidence="5 6">
    <name type="scientific">Cellvibrio fibrivorans</name>
    <dbReference type="NCBI Taxonomy" id="126350"/>
    <lineage>
        <taxon>Bacteria</taxon>
        <taxon>Pseudomonadati</taxon>
        <taxon>Pseudomonadota</taxon>
        <taxon>Gammaproteobacteria</taxon>
        <taxon>Cellvibrionales</taxon>
        <taxon>Cellvibrionaceae</taxon>
        <taxon>Cellvibrio</taxon>
    </lineage>
</organism>
<dbReference type="PROSITE" id="PS51755">
    <property type="entry name" value="OMPR_PHOB"/>
    <property type="match status" value="1"/>
</dbReference>
<dbReference type="Pfam" id="PF00486">
    <property type="entry name" value="Trans_reg_C"/>
    <property type="match status" value="1"/>
</dbReference>
<dbReference type="InterPro" id="IPR001867">
    <property type="entry name" value="OmpR/PhoB-type_DNA-bd"/>
</dbReference>
<dbReference type="Gene3D" id="1.10.10.10">
    <property type="entry name" value="Winged helix-like DNA-binding domain superfamily/Winged helix DNA-binding domain"/>
    <property type="match status" value="1"/>
</dbReference>
<gene>
    <name evidence="5" type="ORF">J2X05_003147</name>
</gene>
<evidence type="ECO:0000313" key="5">
    <source>
        <dbReference type="EMBL" id="MDR7091112.1"/>
    </source>
</evidence>
<dbReference type="SMART" id="SM00862">
    <property type="entry name" value="Trans_reg_C"/>
    <property type="match status" value="1"/>
</dbReference>
<feature type="DNA-binding region" description="OmpR/PhoB-type" evidence="2">
    <location>
        <begin position="9"/>
        <end position="108"/>
    </location>
</feature>
<dbReference type="SUPFAM" id="SSF46894">
    <property type="entry name" value="C-terminal effector domain of the bipartite response regulators"/>
    <property type="match status" value="1"/>
</dbReference>
<sequence length="298" mass="33479">MTNNNPMNYTSFNCAALEFDLVLGTVKNTLGETQRLSPINLKLLTHLVVRQGEVISRAELFDAIWPNQIVSDDVLTRAVSDVRTQLAKLDVSTKFIETLPKRGYRWMVAICPVSEQTLVVPSAPHTLSIRNEQELPLLVSNRMRRQFANVLFYIVAALLLAGGIMWLIGQSMTNQINIAVLPTGYDRPQMNAVAKVVDENLLRVLRNNPRIKLISKSAIDSRPQNPFPYFFSEFGVKWVIESRVSDLEGINRVELSLVDARTGLELRNASFDAASNTELLTKLAKKLETHLLIDDVGY</sequence>
<dbReference type="InterPro" id="IPR016032">
    <property type="entry name" value="Sig_transdc_resp-reg_C-effctor"/>
</dbReference>
<dbReference type="InterPro" id="IPR036388">
    <property type="entry name" value="WH-like_DNA-bd_sf"/>
</dbReference>
<evidence type="ECO:0000256" key="2">
    <source>
        <dbReference type="PROSITE-ProRule" id="PRU01091"/>
    </source>
</evidence>
<proteinExistence type="predicted"/>
<accession>A0ABU1V0Z5</accession>
<reference evidence="5 6" key="1">
    <citation type="submission" date="2023-07" db="EMBL/GenBank/DDBJ databases">
        <title>Sorghum-associated microbial communities from plants grown in Nebraska, USA.</title>
        <authorList>
            <person name="Schachtman D."/>
        </authorList>
    </citation>
    <scope>NUCLEOTIDE SEQUENCE [LARGE SCALE GENOMIC DNA]</scope>
    <source>
        <strain evidence="5 6">BE190</strain>
    </source>
</reference>
<dbReference type="CDD" id="cd00383">
    <property type="entry name" value="trans_reg_C"/>
    <property type="match status" value="1"/>
</dbReference>
<dbReference type="RefSeq" id="WP_310074029.1">
    <property type="nucleotide sequence ID" value="NZ_JAVDVX010000006.1"/>
</dbReference>
<keyword evidence="3" id="KW-0812">Transmembrane</keyword>
<evidence type="ECO:0000313" key="6">
    <source>
        <dbReference type="Proteomes" id="UP001253595"/>
    </source>
</evidence>
<feature type="domain" description="OmpR/PhoB-type" evidence="4">
    <location>
        <begin position="9"/>
        <end position="108"/>
    </location>
</feature>
<evidence type="ECO:0000256" key="1">
    <source>
        <dbReference type="ARBA" id="ARBA00023125"/>
    </source>
</evidence>
<keyword evidence="3" id="KW-0472">Membrane</keyword>
<comment type="caution">
    <text evidence="5">The sequence shown here is derived from an EMBL/GenBank/DDBJ whole genome shotgun (WGS) entry which is preliminary data.</text>
</comment>